<accession>A0A4Q1JX80</accession>
<name>A0A4Q1JX80_9GAMM</name>
<reference evidence="1 2" key="1">
    <citation type="submission" date="2019-01" db="EMBL/GenBank/DDBJ databases">
        <title>Pseudoxanthomonas composti sp. nov., isolated from compost.</title>
        <authorList>
            <person name="Yang G."/>
        </authorList>
    </citation>
    <scope>NUCLEOTIDE SEQUENCE [LARGE SCALE GENOMIC DNA]</scope>
    <source>
        <strain evidence="1 2">GSS15</strain>
    </source>
</reference>
<organism evidence="1 2">
    <name type="scientific">Pseudoxanthomonas composti</name>
    <dbReference type="NCBI Taxonomy" id="2137479"/>
    <lineage>
        <taxon>Bacteria</taxon>
        <taxon>Pseudomonadati</taxon>
        <taxon>Pseudomonadota</taxon>
        <taxon>Gammaproteobacteria</taxon>
        <taxon>Lysobacterales</taxon>
        <taxon>Lysobacteraceae</taxon>
        <taxon>Pseudoxanthomonas</taxon>
    </lineage>
</organism>
<keyword evidence="2" id="KW-1185">Reference proteome</keyword>
<evidence type="ECO:0000313" key="2">
    <source>
        <dbReference type="Proteomes" id="UP000289784"/>
    </source>
</evidence>
<dbReference type="Pfam" id="PF13557">
    <property type="entry name" value="Phenol_MetA_deg"/>
    <property type="match status" value="1"/>
</dbReference>
<dbReference type="EMBL" id="SAWZ01000002">
    <property type="protein sequence ID" value="RXR07271.1"/>
    <property type="molecule type" value="Genomic_DNA"/>
</dbReference>
<evidence type="ECO:0000313" key="1">
    <source>
        <dbReference type="EMBL" id="RXR07271.1"/>
    </source>
</evidence>
<dbReference type="InterPro" id="IPR023614">
    <property type="entry name" value="Porin_dom_sf"/>
</dbReference>
<dbReference type="InterPro" id="IPR011250">
    <property type="entry name" value="OMP/PagP_B-barrel"/>
</dbReference>
<dbReference type="SUPFAM" id="SSF56925">
    <property type="entry name" value="OMPA-like"/>
    <property type="match status" value="1"/>
</dbReference>
<dbReference type="Gene3D" id="2.40.160.10">
    <property type="entry name" value="Porin"/>
    <property type="match status" value="1"/>
</dbReference>
<sequence length="241" mass="25474">MLLLGLASSAWADDELSFDRPGIPFAASTLPAGGFAWEQGLPSVSFDRSQGTISREYVADTVLRFGLAERVELQLSNDSQVWLRDSGAEPQRGHGAGDAAIGVKVALPSRSDDFAWAVLATASVPTGREPYGSGDHLQTLATTLSWELPQDRALAVYADVSHADAGDSWTLAANYTFVSHQAWQAYVEAGVGHGEESTQGVGAGVAWMLGEHVQLDCSLLRGIGHDASDWQGGVGIAFGFL</sequence>
<proteinExistence type="predicted"/>
<protein>
    <submittedName>
        <fullName evidence="1">Transporter</fullName>
    </submittedName>
</protein>
<dbReference type="InterPro" id="IPR025737">
    <property type="entry name" value="FApF"/>
</dbReference>
<dbReference type="Proteomes" id="UP000289784">
    <property type="component" value="Unassembled WGS sequence"/>
</dbReference>
<dbReference type="OrthoDB" id="6078166at2"/>
<comment type="caution">
    <text evidence="1">The sequence shown here is derived from an EMBL/GenBank/DDBJ whole genome shotgun (WGS) entry which is preliminary data.</text>
</comment>
<dbReference type="AlphaFoldDB" id="A0A4Q1JX80"/>
<gene>
    <name evidence="1" type="ORF">EPA99_04965</name>
</gene>